<keyword evidence="2" id="KW-0472">Membrane</keyword>
<protein>
    <submittedName>
        <fullName evidence="3">Uncharacterized protein</fullName>
    </submittedName>
</protein>
<sequence>MGSWGIQLPDLGHWGKRRSKREGDRDPTHSSAFFILLKSRMASCGSCFWSIVWLVVLLVLGWPLSIALGGLYGLVSPLTTCLGPGPLLRPAPGGGQPGPDLCQ</sequence>
<dbReference type="AlphaFoldDB" id="A0A9N7UAH6"/>
<reference evidence="3" key="1">
    <citation type="submission" date="2020-03" db="EMBL/GenBank/DDBJ databases">
        <authorList>
            <person name="Weist P."/>
        </authorList>
    </citation>
    <scope>NUCLEOTIDE SEQUENCE</scope>
</reference>
<comment type="caution">
    <text evidence="3">The sequence shown here is derived from an EMBL/GenBank/DDBJ whole genome shotgun (WGS) entry which is preliminary data.</text>
</comment>
<feature type="transmembrane region" description="Helical" evidence="2">
    <location>
        <begin position="47"/>
        <end position="75"/>
    </location>
</feature>
<evidence type="ECO:0000313" key="3">
    <source>
        <dbReference type="EMBL" id="CAB1427820.1"/>
    </source>
</evidence>
<keyword evidence="2" id="KW-0812">Transmembrane</keyword>
<proteinExistence type="predicted"/>
<keyword evidence="4" id="KW-1185">Reference proteome</keyword>
<gene>
    <name evidence="3" type="ORF">PLEPLA_LOCUS15765</name>
</gene>
<keyword evidence="2" id="KW-1133">Transmembrane helix</keyword>
<evidence type="ECO:0000256" key="2">
    <source>
        <dbReference type="SAM" id="Phobius"/>
    </source>
</evidence>
<evidence type="ECO:0000256" key="1">
    <source>
        <dbReference type="SAM" id="MobiDB-lite"/>
    </source>
</evidence>
<dbReference type="Proteomes" id="UP001153269">
    <property type="component" value="Unassembled WGS sequence"/>
</dbReference>
<name>A0A9N7UAH6_PLEPL</name>
<evidence type="ECO:0000313" key="4">
    <source>
        <dbReference type="Proteomes" id="UP001153269"/>
    </source>
</evidence>
<organism evidence="3 4">
    <name type="scientific">Pleuronectes platessa</name>
    <name type="common">European plaice</name>
    <dbReference type="NCBI Taxonomy" id="8262"/>
    <lineage>
        <taxon>Eukaryota</taxon>
        <taxon>Metazoa</taxon>
        <taxon>Chordata</taxon>
        <taxon>Craniata</taxon>
        <taxon>Vertebrata</taxon>
        <taxon>Euteleostomi</taxon>
        <taxon>Actinopterygii</taxon>
        <taxon>Neopterygii</taxon>
        <taxon>Teleostei</taxon>
        <taxon>Neoteleostei</taxon>
        <taxon>Acanthomorphata</taxon>
        <taxon>Carangaria</taxon>
        <taxon>Pleuronectiformes</taxon>
        <taxon>Pleuronectoidei</taxon>
        <taxon>Pleuronectidae</taxon>
        <taxon>Pleuronectes</taxon>
    </lineage>
</organism>
<feature type="region of interest" description="Disordered" evidence="1">
    <location>
        <begin position="1"/>
        <end position="28"/>
    </location>
</feature>
<dbReference type="EMBL" id="CADEAL010001001">
    <property type="protein sequence ID" value="CAB1427820.1"/>
    <property type="molecule type" value="Genomic_DNA"/>
</dbReference>
<accession>A0A9N7UAH6</accession>